<dbReference type="GO" id="GO:0005886">
    <property type="term" value="C:plasma membrane"/>
    <property type="evidence" value="ECO:0007669"/>
    <property type="project" value="UniProtKB-SubCell"/>
</dbReference>
<evidence type="ECO:0000256" key="1">
    <source>
        <dbReference type="ARBA" id="ARBA00004141"/>
    </source>
</evidence>
<feature type="transmembrane region" description="Helical" evidence="11">
    <location>
        <begin position="265"/>
        <end position="282"/>
    </location>
</feature>
<evidence type="ECO:0000256" key="6">
    <source>
        <dbReference type="ARBA" id="ARBA00022729"/>
    </source>
</evidence>
<dbReference type="GO" id="GO:0004888">
    <property type="term" value="F:transmembrane signaling receptor activity"/>
    <property type="evidence" value="ECO:0007669"/>
    <property type="project" value="InterPro"/>
</dbReference>
<dbReference type="GO" id="GO:0005230">
    <property type="term" value="F:extracellular ligand-gated monoatomic ion channel activity"/>
    <property type="evidence" value="ECO:0007669"/>
    <property type="project" value="InterPro"/>
</dbReference>
<keyword evidence="3" id="KW-0813">Transport</keyword>
<sequence length="456" mass="53208">MFTLNTRDDKKDSHGNKIRMMSPRLLLYSILSVLSLPGNVYSLTPLQRDEVENMLQKDHSTPPFYHTGNRTVIRISIYMTEMRFLKRTEADFTFYYYQIWDDPRLKYPFANTTDFGLKDYHVVRRKYFDNIWLAESYIENELHSRVHDSSMSNRFVWLLSNGTLVYSMRMTAGLVCNLRGVLFPNALFVCRLKFRIHSYTKEKVSLEWDTLQKPIIPMDFDNEDVSMDKWELLHCTLDDSAVVDSSCLELKLGVKVGFASNAVRIFMPSIFIVLVGWLSFWIERSEVSARIKLGTLSMIAMITEQVGAKFFLPVDFKVTAFEVWYIMSLVFVVAAMFEYTFVHAVDVFQLKVKRQEDQRKEIREVSGSDVDTNGDSRVGSTDQIEMDKIDSVGPINDQSISTEDNNDLMNTCCARYIMMISTGRVEKYFRILYAIAYLVFQFFFWTISLNYEETNI</sequence>
<keyword evidence="4" id="KW-1003">Cell membrane</keyword>
<evidence type="ECO:0000256" key="8">
    <source>
        <dbReference type="ARBA" id="ARBA00023065"/>
    </source>
</evidence>
<dbReference type="STRING" id="6573.A0A210QUI0"/>
<dbReference type="InterPro" id="IPR036719">
    <property type="entry name" value="Neuro-gated_channel_TM_sf"/>
</dbReference>
<keyword evidence="5 11" id="KW-0812">Transmembrane</keyword>
<evidence type="ECO:0000256" key="4">
    <source>
        <dbReference type="ARBA" id="ARBA00022475"/>
    </source>
</evidence>
<evidence type="ECO:0000256" key="11">
    <source>
        <dbReference type="SAM" id="Phobius"/>
    </source>
</evidence>
<dbReference type="Pfam" id="PF02931">
    <property type="entry name" value="Neur_chan_LBD"/>
    <property type="match status" value="1"/>
</dbReference>
<keyword evidence="15" id="KW-1185">Reference proteome</keyword>
<organism evidence="14 15">
    <name type="scientific">Mizuhopecten yessoensis</name>
    <name type="common">Japanese scallop</name>
    <name type="synonym">Patinopecten yessoensis</name>
    <dbReference type="NCBI Taxonomy" id="6573"/>
    <lineage>
        <taxon>Eukaryota</taxon>
        <taxon>Metazoa</taxon>
        <taxon>Spiralia</taxon>
        <taxon>Lophotrochozoa</taxon>
        <taxon>Mollusca</taxon>
        <taxon>Bivalvia</taxon>
        <taxon>Autobranchia</taxon>
        <taxon>Pteriomorphia</taxon>
        <taxon>Pectinida</taxon>
        <taxon>Pectinoidea</taxon>
        <taxon>Pectinidae</taxon>
        <taxon>Mizuhopecten</taxon>
    </lineage>
</organism>
<evidence type="ECO:0000256" key="10">
    <source>
        <dbReference type="ARBA" id="ARBA00023303"/>
    </source>
</evidence>
<feature type="domain" description="Neurotransmitter-gated ion-channel transmembrane" evidence="13">
    <location>
        <begin position="266"/>
        <end position="362"/>
    </location>
</feature>
<protein>
    <submittedName>
        <fullName evidence="14">Gamma-aminobutyric acid receptor subunit alpha-6</fullName>
    </submittedName>
</protein>
<keyword evidence="7 11" id="KW-1133">Transmembrane helix</keyword>
<dbReference type="Proteomes" id="UP000242188">
    <property type="component" value="Unassembled WGS sequence"/>
</dbReference>
<feature type="transmembrane region" description="Helical" evidence="11">
    <location>
        <begin position="294"/>
        <end position="312"/>
    </location>
</feature>
<keyword evidence="8" id="KW-0406">Ion transport</keyword>
<evidence type="ECO:0000256" key="3">
    <source>
        <dbReference type="ARBA" id="ARBA00022448"/>
    </source>
</evidence>
<dbReference type="Gene3D" id="1.20.58.390">
    <property type="entry name" value="Neurotransmitter-gated ion-channel transmembrane domain"/>
    <property type="match status" value="1"/>
</dbReference>
<dbReference type="OrthoDB" id="10312964at2759"/>
<dbReference type="EMBL" id="NEDP02001812">
    <property type="protein sequence ID" value="OWF52389.1"/>
    <property type="molecule type" value="Genomic_DNA"/>
</dbReference>
<dbReference type="InterPro" id="IPR006202">
    <property type="entry name" value="Neur_chan_lig-bd"/>
</dbReference>
<evidence type="ECO:0000256" key="7">
    <source>
        <dbReference type="ARBA" id="ARBA00022989"/>
    </source>
</evidence>
<accession>A0A210QUI0</accession>
<dbReference type="InterPro" id="IPR036734">
    <property type="entry name" value="Neur_chan_lig-bd_sf"/>
</dbReference>
<evidence type="ECO:0000256" key="5">
    <source>
        <dbReference type="ARBA" id="ARBA00022692"/>
    </source>
</evidence>
<comment type="subcellular location">
    <subcellularLocation>
        <location evidence="2">Cell membrane</location>
    </subcellularLocation>
    <subcellularLocation>
        <location evidence="1">Membrane</location>
        <topology evidence="1">Multi-pass membrane protein</topology>
    </subcellularLocation>
</comment>
<dbReference type="InterPro" id="IPR006028">
    <property type="entry name" value="GABAA/Glycine_rcpt"/>
</dbReference>
<dbReference type="SUPFAM" id="SSF63712">
    <property type="entry name" value="Nicotinic receptor ligand binding domain-like"/>
    <property type="match status" value="1"/>
</dbReference>
<keyword evidence="9 11" id="KW-0472">Membrane</keyword>
<feature type="transmembrane region" description="Helical" evidence="11">
    <location>
        <begin position="324"/>
        <end position="345"/>
    </location>
</feature>
<dbReference type="PRINTS" id="PR00253">
    <property type="entry name" value="GABAARECEPTR"/>
</dbReference>
<evidence type="ECO:0000256" key="2">
    <source>
        <dbReference type="ARBA" id="ARBA00004236"/>
    </source>
</evidence>
<dbReference type="InterPro" id="IPR006201">
    <property type="entry name" value="Neur_channel"/>
</dbReference>
<feature type="domain" description="Neurotransmitter-gated ion-channel ligand-binding" evidence="12">
    <location>
        <begin position="54"/>
        <end position="224"/>
    </location>
</feature>
<dbReference type="InterPro" id="IPR006029">
    <property type="entry name" value="Neurotrans-gated_channel_TM"/>
</dbReference>
<dbReference type="Gene3D" id="2.70.170.10">
    <property type="entry name" value="Neurotransmitter-gated ion-channel ligand-binding domain"/>
    <property type="match status" value="1"/>
</dbReference>
<feature type="transmembrane region" description="Helical" evidence="11">
    <location>
        <begin position="428"/>
        <end position="447"/>
    </location>
</feature>
<evidence type="ECO:0000256" key="9">
    <source>
        <dbReference type="ARBA" id="ARBA00023136"/>
    </source>
</evidence>
<dbReference type="InterPro" id="IPR038050">
    <property type="entry name" value="Neuro_actylchol_rec"/>
</dbReference>
<keyword evidence="6" id="KW-0732">Signal</keyword>
<name>A0A210QUI0_MIZYE</name>
<dbReference type="Pfam" id="PF02932">
    <property type="entry name" value="Neur_chan_memb"/>
    <property type="match status" value="1"/>
</dbReference>
<reference evidence="14 15" key="1">
    <citation type="journal article" date="2017" name="Nat. Ecol. Evol.">
        <title>Scallop genome provides insights into evolution of bilaterian karyotype and development.</title>
        <authorList>
            <person name="Wang S."/>
            <person name="Zhang J."/>
            <person name="Jiao W."/>
            <person name="Li J."/>
            <person name="Xun X."/>
            <person name="Sun Y."/>
            <person name="Guo X."/>
            <person name="Huan P."/>
            <person name="Dong B."/>
            <person name="Zhang L."/>
            <person name="Hu X."/>
            <person name="Sun X."/>
            <person name="Wang J."/>
            <person name="Zhao C."/>
            <person name="Wang Y."/>
            <person name="Wang D."/>
            <person name="Huang X."/>
            <person name="Wang R."/>
            <person name="Lv J."/>
            <person name="Li Y."/>
            <person name="Zhang Z."/>
            <person name="Liu B."/>
            <person name="Lu W."/>
            <person name="Hui Y."/>
            <person name="Liang J."/>
            <person name="Zhou Z."/>
            <person name="Hou R."/>
            <person name="Li X."/>
            <person name="Liu Y."/>
            <person name="Li H."/>
            <person name="Ning X."/>
            <person name="Lin Y."/>
            <person name="Zhao L."/>
            <person name="Xing Q."/>
            <person name="Dou J."/>
            <person name="Li Y."/>
            <person name="Mao J."/>
            <person name="Guo H."/>
            <person name="Dou H."/>
            <person name="Li T."/>
            <person name="Mu C."/>
            <person name="Jiang W."/>
            <person name="Fu Q."/>
            <person name="Fu X."/>
            <person name="Miao Y."/>
            <person name="Liu J."/>
            <person name="Yu Q."/>
            <person name="Li R."/>
            <person name="Liao H."/>
            <person name="Li X."/>
            <person name="Kong Y."/>
            <person name="Jiang Z."/>
            <person name="Chourrout D."/>
            <person name="Li R."/>
            <person name="Bao Z."/>
        </authorList>
    </citation>
    <scope>NUCLEOTIDE SEQUENCE [LARGE SCALE GENOMIC DNA]</scope>
    <source>
        <strain evidence="14 15">PY_sf001</strain>
    </source>
</reference>
<proteinExistence type="predicted"/>
<dbReference type="SUPFAM" id="SSF90112">
    <property type="entry name" value="Neurotransmitter-gated ion-channel transmembrane pore"/>
    <property type="match status" value="1"/>
</dbReference>
<keyword evidence="10" id="KW-0407">Ion channel</keyword>
<comment type="caution">
    <text evidence="14">The sequence shown here is derived from an EMBL/GenBank/DDBJ whole genome shotgun (WGS) entry which is preliminary data.</text>
</comment>
<evidence type="ECO:0000259" key="13">
    <source>
        <dbReference type="Pfam" id="PF02932"/>
    </source>
</evidence>
<dbReference type="PANTHER" id="PTHR18945">
    <property type="entry name" value="NEUROTRANSMITTER GATED ION CHANNEL"/>
    <property type="match status" value="1"/>
</dbReference>
<keyword evidence="14" id="KW-0675">Receptor</keyword>
<evidence type="ECO:0000313" key="15">
    <source>
        <dbReference type="Proteomes" id="UP000242188"/>
    </source>
</evidence>
<gene>
    <name evidence="14" type="ORF">KP79_PYT18557</name>
</gene>
<evidence type="ECO:0000313" key="14">
    <source>
        <dbReference type="EMBL" id="OWF52389.1"/>
    </source>
</evidence>
<evidence type="ECO:0000259" key="12">
    <source>
        <dbReference type="Pfam" id="PF02931"/>
    </source>
</evidence>
<dbReference type="CDD" id="cd18987">
    <property type="entry name" value="LGIC_ECD_anion"/>
    <property type="match status" value="1"/>
</dbReference>
<dbReference type="AlphaFoldDB" id="A0A210QUI0"/>